<comment type="caution">
    <text evidence="3">The sequence shown here is derived from an EMBL/GenBank/DDBJ whole genome shotgun (WGS) entry which is preliminary data.</text>
</comment>
<feature type="transmembrane region" description="Helical" evidence="2">
    <location>
        <begin position="35"/>
        <end position="53"/>
    </location>
</feature>
<reference evidence="3 4" key="1">
    <citation type="submission" date="2020-08" db="EMBL/GenBank/DDBJ databases">
        <title>Sequencing the genomes of 1000 actinobacteria strains.</title>
        <authorList>
            <person name="Klenk H.-P."/>
        </authorList>
    </citation>
    <scope>NUCLEOTIDE SEQUENCE [LARGE SCALE GENOMIC DNA]</scope>
    <source>
        <strain evidence="3 4">DSM 44598</strain>
    </source>
</reference>
<evidence type="ECO:0000256" key="2">
    <source>
        <dbReference type="SAM" id="Phobius"/>
    </source>
</evidence>
<protein>
    <submittedName>
        <fullName evidence="3">Uncharacterized protein</fullName>
    </submittedName>
</protein>
<keyword evidence="2" id="KW-0812">Transmembrane</keyword>
<sequence length="120" mass="12601">MRPIHSGRTPLLTAPALALTATLPLMLLTGQPGPVALWGGLATLVAAVPLAVPPHYLRPAVWMCAALVTVLVVITGASIGLFYSPVVIALPLSFFFTRTPAVRPGPRGEDPAPNPVRDRH</sequence>
<feature type="transmembrane region" description="Helical" evidence="2">
    <location>
        <begin position="60"/>
        <end position="83"/>
    </location>
</feature>
<feature type="transmembrane region" description="Helical" evidence="2">
    <location>
        <begin position="12"/>
        <end position="29"/>
    </location>
</feature>
<evidence type="ECO:0000256" key="1">
    <source>
        <dbReference type="SAM" id="MobiDB-lite"/>
    </source>
</evidence>
<name>A0A840WRN1_9ACTN</name>
<keyword evidence="2" id="KW-1133">Transmembrane helix</keyword>
<feature type="region of interest" description="Disordered" evidence="1">
    <location>
        <begin position="99"/>
        <end position="120"/>
    </location>
</feature>
<dbReference type="EMBL" id="JACHDO010000001">
    <property type="protein sequence ID" value="MBB5495681.1"/>
    <property type="molecule type" value="Genomic_DNA"/>
</dbReference>
<proteinExistence type="predicted"/>
<keyword evidence="2" id="KW-0472">Membrane</keyword>
<gene>
    <name evidence="3" type="ORF">HNR07_006818</name>
</gene>
<dbReference type="Proteomes" id="UP000579647">
    <property type="component" value="Unassembled WGS sequence"/>
</dbReference>
<evidence type="ECO:0000313" key="3">
    <source>
        <dbReference type="EMBL" id="MBB5495681.1"/>
    </source>
</evidence>
<dbReference type="AlphaFoldDB" id="A0A840WRN1"/>
<organism evidence="3 4">
    <name type="scientific">Nocardiopsis metallicus</name>
    <dbReference type="NCBI Taxonomy" id="179819"/>
    <lineage>
        <taxon>Bacteria</taxon>
        <taxon>Bacillati</taxon>
        <taxon>Actinomycetota</taxon>
        <taxon>Actinomycetes</taxon>
        <taxon>Streptosporangiales</taxon>
        <taxon>Nocardiopsidaceae</taxon>
        <taxon>Nocardiopsis</taxon>
    </lineage>
</organism>
<dbReference type="RefSeq" id="WP_184370926.1">
    <property type="nucleotide sequence ID" value="NZ_BAAAKM010000037.1"/>
</dbReference>
<accession>A0A840WRN1</accession>
<keyword evidence="4" id="KW-1185">Reference proteome</keyword>
<evidence type="ECO:0000313" key="4">
    <source>
        <dbReference type="Proteomes" id="UP000579647"/>
    </source>
</evidence>